<evidence type="ECO:0000313" key="1">
    <source>
        <dbReference type="EMBL" id="PZO42334.1"/>
    </source>
</evidence>
<gene>
    <name evidence="1" type="ORF">DCF19_06995</name>
</gene>
<dbReference type="Proteomes" id="UP000249467">
    <property type="component" value="Unassembled WGS sequence"/>
</dbReference>
<dbReference type="AlphaFoldDB" id="A0A2W4WBB9"/>
<name>A0A2W4WBB9_9CYAN</name>
<dbReference type="InterPro" id="IPR038296">
    <property type="entry name" value="ParD_sf"/>
</dbReference>
<reference evidence="1 2" key="1">
    <citation type="submission" date="2018-04" db="EMBL/GenBank/DDBJ databases">
        <authorList>
            <person name="Go L.Y."/>
            <person name="Mitchell J.A."/>
        </authorList>
    </citation>
    <scope>NUCLEOTIDE SEQUENCE [LARGE SCALE GENOMIC DNA]</scope>
    <source>
        <strain evidence="1">ULC066bin1</strain>
    </source>
</reference>
<organism evidence="1 2">
    <name type="scientific">Pseudanabaena frigida</name>
    <dbReference type="NCBI Taxonomy" id="945775"/>
    <lineage>
        <taxon>Bacteria</taxon>
        <taxon>Bacillati</taxon>
        <taxon>Cyanobacteriota</taxon>
        <taxon>Cyanophyceae</taxon>
        <taxon>Pseudanabaenales</taxon>
        <taxon>Pseudanabaenaceae</taxon>
        <taxon>Pseudanabaena</taxon>
    </lineage>
</organism>
<dbReference type="EMBL" id="QBML01000007">
    <property type="protein sequence ID" value="PZO42334.1"/>
    <property type="molecule type" value="Genomic_DNA"/>
</dbReference>
<accession>A0A2W4WBB9</accession>
<reference evidence="1 2" key="2">
    <citation type="submission" date="2018-06" db="EMBL/GenBank/DDBJ databases">
        <title>Metagenomic assembly of (sub)arctic Cyanobacteria and their associated microbiome from non-axenic cultures.</title>
        <authorList>
            <person name="Baurain D."/>
        </authorList>
    </citation>
    <scope>NUCLEOTIDE SEQUENCE [LARGE SCALE GENOMIC DNA]</scope>
    <source>
        <strain evidence="1">ULC066bin1</strain>
    </source>
</reference>
<protein>
    <submittedName>
        <fullName evidence="1">Type II toxin-antitoxin system ParD family antitoxin</fullName>
    </submittedName>
</protein>
<dbReference type="Gene3D" id="6.10.10.120">
    <property type="entry name" value="Antitoxin ParD1-like"/>
    <property type="match status" value="1"/>
</dbReference>
<comment type="caution">
    <text evidence="1">The sequence shown here is derived from an EMBL/GenBank/DDBJ whole genome shotgun (WGS) entry which is preliminary data.</text>
</comment>
<evidence type="ECO:0000313" key="2">
    <source>
        <dbReference type="Proteomes" id="UP000249467"/>
    </source>
</evidence>
<proteinExistence type="predicted"/>
<sequence>MNVSFPIPKELESYVQEQIHSGTYNTVEDYFLALLNQDRQRREAQVKLVSLLQEGENSEAELVTSTYWQDLRL</sequence>